<dbReference type="AlphaFoldDB" id="A0A2S2C2C9"/>
<sequence length="432" mass="46764">MASSIGSSSAWGVTMTAETADRTLAVFFPGWVLDDRSLAPAVGDLVEEILTFSTTGSTPSPCSDTVRATARPAFGHTPLGDPEGGPRWLLEVAGDGWVAAWWSDRPVRGRVELTGRFVVGLDSGGSDDPAPVRGRVRRVRVVEQRLERTGTGGVRIVDGTERLTEVEATPHRLWTNWDMPSDDEQFIESGVLVDLDLDDVPTTGSEFVAGAVSVDGPDVWVMDRSNPVLLHVDTASAPPRIVEYLLPLTIEPPEDRWTRAVHAHGGGCWITSPYDVFRCDRAGDGALTVERVCTDGGRGVVDAERLFILGSLYPMLRSDRRHGVVRDDPDPHPVRMLDDEGRLIPVDDPATSARVRAAARRADKSSAADGTEWVADVGLTAHSPDGTRRVVELDNRSRGSVRWIQSDPFGDPANADIMALISEPPPCARSKD</sequence>
<keyword evidence="2" id="KW-1185">Reference proteome</keyword>
<dbReference type="EMBL" id="CP021354">
    <property type="protein sequence ID" value="AWK75056.1"/>
    <property type="molecule type" value="Genomic_DNA"/>
</dbReference>
<proteinExistence type="predicted"/>
<protein>
    <submittedName>
        <fullName evidence="1">Uncharacterized protein</fullName>
    </submittedName>
</protein>
<organism evidence="1 2">
    <name type="scientific">Rhodococcus oxybenzonivorans</name>
    <dbReference type="NCBI Taxonomy" id="1990687"/>
    <lineage>
        <taxon>Bacteria</taxon>
        <taxon>Bacillati</taxon>
        <taxon>Actinomycetota</taxon>
        <taxon>Actinomycetes</taxon>
        <taxon>Mycobacteriales</taxon>
        <taxon>Nocardiaceae</taxon>
        <taxon>Rhodococcus</taxon>
    </lineage>
</organism>
<dbReference type="OrthoDB" id="4386119at2"/>
<evidence type="ECO:0000313" key="1">
    <source>
        <dbReference type="EMBL" id="AWK75056.1"/>
    </source>
</evidence>
<dbReference type="Proteomes" id="UP000245711">
    <property type="component" value="Chromosome"/>
</dbReference>
<evidence type="ECO:0000313" key="2">
    <source>
        <dbReference type="Proteomes" id="UP000245711"/>
    </source>
</evidence>
<accession>A0A2S2C2C9</accession>
<dbReference type="KEGG" id="roz:CBI38_29405"/>
<reference evidence="1 2" key="1">
    <citation type="submission" date="2017-05" db="EMBL/GenBank/DDBJ databases">
        <title>Isolation of Rhodococcus sp. S2-17 biodegrading of BP-3.</title>
        <authorList>
            <person name="Lee Y."/>
            <person name="Kim K.H."/>
            <person name="Chun B.H."/>
            <person name="Jung H.S."/>
            <person name="Jeon C.O."/>
        </authorList>
    </citation>
    <scope>NUCLEOTIDE SEQUENCE [LARGE SCALE GENOMIC DNA]</scope>
    <source>
        <strain evidence="1 2">S2-17</strain>
    </source>
</reference>
<name>A0A2S2C2C9_9NOCA</name>
<dbReference type="RefSeq" id="WP_109334550.1">
    <property type="nucleotide sequence ID" value="NZ_CP021354.1"/>
</dbReference>
<gene>
    <name evidence="1" type="ORF">CBI38_29405</name>
</gene>